<dbReference type="PROSITE" id="PS50194">
    <property type="entry name" value="FILAMIN_REPEAT"/>
    <property type="match status" value="1"/>
</dbReference>
<dbReference type="Proteomes" id="UP000823889">
    <property type="component" value="Unassembled WGS sequence"/>
</dbReference>
<dbReference type="InterPro" id="IPR011048">
    <property type="entry name" value="Haem_d1_sf"/>
</dbReference>
<dbReference type="PANTHER" id="PTHR47197:SF3">
    <property type="entry name" value="DIHYDRO-HEME D1 DEHYDROGENASE"/>
    <property type="match status" value="1"/>
</dbReference>
<evidence type="ECO:0000313" key="3">
    <source>
        <dbReference type="Proteomes" id="UP000823889"/>
    </source>
</evidence>
<reference evidence="2" key="2">
    <citation type="submission" date="2021-04" db="EMBL/GenBank/DDBJ databases">
        <authorList>
            <person name="Gilroy R."/>
        </authorList>
    </citation>
    <scope>NUCLEOTIDE SEQUENCE</scope>
    <source>
        <strain evidence="2">9264</strain>
    </source>
</reference>
<sequence>MQITRFRISIHNMLQKTSLKLAQLTAILALSFGQAYADNAVFDQPDTNFTGRVMSAGVVHPGETAQLRGMGFKPGQEVQLLRNGKVISGDKAIVVGKDGNFEVNATIPKDAALGLHPIVVQVGKPSAASVFELRVSKKVDNFGEGKYEISSIPVAKGLYQSAYSPKSKALYLTSSVGRPPVTETEVIKVDPESMKVVARITPEPVDAKKADGQRFAAYGVAVDDNNGYVWVTNSRSGTLTVYKQDDLSLVKQFPTGIVPSIRDVVIDSSTNRAYTSGPGNDEITVIDTKTLELLEPIKLKSEGRTAPGSISLALDEDAQKLYSVSIRTNDAHIVDLKTQQQEKVITLPGAQGTSGVAVAPKENLLWVAAQNSDNVYIIDLKSGEILHEVRVSAGPLNVLWDEQSKLAYVTNRASGQVSVLNPKGELVASVDGARHPNHMSLDQQGNLYLVHKSTKDGQPDELTRIHVK</sequence>
<dbReference type="InterPro" id="IPR015943">
    <property type="entry name" value="WD40/YVTN_repeat-like_dom_sf"/>
</dbReference>
<comment type="caution">
    <text evidence="2">The sequence shown here is derived from an EMBL/GenBank/DDBJ whole genome shotgun (WGS) entry which is preliminary data.</text>
</comment>
<dbReference type="EMBL" id="DWUQ01000184">
    <property type="protein sequence ID" value="HJD45110.1"/>
    <property type="molecule type" value="Genomic_DNA"/>
</dbReference>
<name>A0A9D2U9Q5_9BURK</name>
<keyword evidence="1" id="KW-0732">Signal</keyword>
<dbReference type="SUPFAM" id="SSF51004">
    <property type="entry name" value="C-terminal (heme d1) domain of cytochrome cd1-nitrite reductase"/>
    <property type="match status" value="1"/>
</dbReference>
<evidence type="ECO:0000256" key="1">
    <source>
        <dbReference type="SAM" id="SignalP"/>
    </source>
</evidence>
<gene>
    <name evidence="2" type="ORF">H9906_08825</name>
</gene>
<organism evidence="2 3">
    <name type="scientific">Candidatus Paenalcaligenes intestinipullorum</name>
    <dbReference type="NCBI Taxonomy" id="2838718"/>
    <lineage>
        <taxon>Bacteria</taxon>
        <taxon>Pseudomonadati</taxon>
        <taxon>Pseudomonadota</taxon>
        <taxon>Betaproteobacteria</taxon>
        <taxon>Burkholderiales</taxon>
        <taxon>Alcaligenaceae</taxon>
        <taxon>Paenalcaligenes</taxon>
    </lineage>
</organism>
<reference evidence="2" key="1">
    <citation type="journal article" date="2021" name="PeerJ">
        <title>Extensive microbial diversity within the chicken gut microbiome revealed by metagenomics and culture.</title>
        <authorList>
            <person name="Gilroy R."/>
            <person name="Ravi A."/>
            <person name="Getino M."/>
            <person name="Pursley I."/>
            <person name="Horton D.L."/>
            <person name="Alikhan N.F."/>
            <person name="Baker D."/>
            <person name="Gharbi K."/>
            <person name="Hall N."/>
            <person name="Watson M."/>
            <person name="Adriaenssens E.M."/>
            <person name="Foster-Nyarko E."/>
            <person name="Jarju S."/>
            <person name="Secka A."/>
            <person name="Antonio M."/>
            <person name="Oren A."/>
            <person name="Chaudhuri R.R."/>
            <person name="La Ragione R."/>
            <person name="Hildebrand F."/>
            <person name="Pallen M.J."/>
        </authorList>
    </citation>
    <scope>NUCLEOTIDE SEQUENCE</scope>
    <source>
        <strain evidence="2">9264</strain>
    </source>
</reference>
<proteinExistence type="predicted"/>
<dbReference type="InterPro" id="IPR051200">
    <property type="entry name" value="Host-pathogen_enzymatic-act"/>
</dbReference>
<accession>A0A9D2U9Q5</accession>
<dbReference type="InterPro" id="IPR017868">
    <property type="entry name" value="Filamin/ABP280_repeat-like"/>
</dbReference>
<dbReference type="PANTHER" id="PTHR47197">
    <property type="entry name" value="PROTEIN NIRF"/>
    <property type="match status" value="1"/>
</dbReference>
<dbReference type="Gene3D" id="2.130.10.10">
    <property type="entry name" value="YVTN repeat-like/Quinoprotein amine dehydrogenase"/>
    <property type="match status" value="1"/>
</dbReference>
<evidence type="ECO:0000313" key="2">
    <source>
        <dbReference type="EMBL" id="HJD45110.1"/>
    </source>
</evidence>
<feature type="signal peptide" evidence="1">
    <location>
        <begin position="1"/>
        <end position="37"/>
    </location>
</feature>
<feature type="chain" id="PRO_5039609083" evidence="1">
    <location>
        <begin position="38"/>
        <end position="468"/>
    </location>
</feature>
<protein>
    <submittedName>
        <fullName evidence="2">YncE family protein</fullName>
    </submittedName>
</protein>
<dbReference type="AlphaFoldDB" id="A0A9D2U9Q5"/>